<dbReference type="Pfam" id="PF12833">
    <property type="entry name" value="HTH_18"/>
    <property type="match status" value="1"/>
</dbReference>
<evidence type="ECO:0000313" key="4">
    <source>
        <dbReference type="EMBL" id="SIO21482.1"/>
    </source>
</evidence>
<organism evidence="4 5">
    <name type="scientific">Paraburkholderia phenazinium</name>
    <dbReference type="NCBI Taxonomy" id="60549"/>
    <lineage>
        <taxon>Bacteria</taxon>
        <taxon>Pseudomonadati</taxon>
        <taxon>Pseudomonadota</taxon>
        <taxon>Betaproteobacteria</taxon>
        <taxon>Burkholderiales</taxon>
        <taxon>Burkholderiaceae</taxon>
        <taxon>Paraburkholderia</taxon>
    </lineage>
</organism>
<gene>
    <name evidence="4" type="ORF">SAMN05444168_3477</name>
</gene>
<dbReference type="GO" id="GO:0003700">
    <property type="term" value="F:DNA-binding transcription factor activity"/>
    <property type="evidence" value="ECO:0007669"/>
    <property type="project" value="InterPro"/>
</dbReference>
<reference evidence="4 5" key="1">
    <citation type="submission" date="2016-11" db="EMBL/GenBank/DDBJ databases">
        <authorList>
            <person name="Jaros S."/>
            <person name="Januszkiewicz K."/>
            <person name="Wedrychowicz H."/>
        </authorList>
    </citation>
    <scope>NUCLEOTIDE SEQUENCE [LARGE SCALE GENOMIC DNA]</scope>
    <source>
        <strain evidence="4 5">GAS86</strain>
    </source>
</reference>
<feature type="domain" description="HTH araC/xylS-type" evidence="3">
    <location>
        <begin position="11"/>
        <end position="112"/>
    </location>
</feature>
<keyword evidence="1" id="KW-0805">Transcription regulation</keyword>
<dbReference type="Gene3D" id="3.20.80.10">
    <property type="entry name" value="Regulatory factor, effector binding domain"/>
    <property type="match status" value="1"/>
</dbReference>
<dbReference type="InterPro" id="IPR009057">
    <property type="entry name" value="Homeodomain-like_sf"/>
</dbReference>
<evidence type="ECO:0000256" key="1">
    <source>
        <dbReference type="ARBA" id="ARBA00023015"/>
    </source>
</evidence>
<dbReference type="PANTHER" id="PTHR40055">
    <property type="entry name" value="TRANSCRIPTIONAL REGULATOR YGIV-RELATED"/>
    <property type="match status" value="1"/>
</dbReference>
<dbReference type="Gene3D" id="1.10.10.60">
    <property type="entry name" value="Homeodomain-like"/>
    <property type="match status" value="2"/>
</dbReference>
<dbReference type="InterPro" id="IPR029442">
    <property type="entry name" value="GyrI-like"/>
</dbReference>
<dbReference type="InterPro" id="IPR050908">
    <property type="entry name" value="SmbC-like"/>
</dbReference>
<name>A0A1N6HNY5_9BURK</name>
<dbReference type="RefSeq" id="WP_074266149.1">
    <property type="nucleotide sequence ID" value="NZ_FSRM01000001.1"/>
</dbReference>
<dbReference type="SMART" id="SM00342">
    <property type="entry name" value="HTH_ARAC"/>
    <property type="match status" value="1"/>
</dbReference>
<proteinExistence type="predicted"/>
<accession>A0A1N6HNY5</accession>
<dbReference type="PROSITE" id="PS01124">
    <property type="entry name" value="HTH_ARAC_FAMILY_2"/>
    <property type="match status" value="1"/>
</dbReference>
<dbReference type="InterPro" id="IPR010499">
    <property type="entry name" value="AraC_E-bd"/>
</dbReference>
<dbReference type="SUPFAM" id="SSF55136">
    <property type="entry name" value="Probable bacterial effector-binding domain"/>
    <property type="match status" value="1"/>
</dbReference>
<dbReference type="SUPFAM" id="SSF46689">
    <property type="entry name" value="Homeodomain-like"/>
    <property type="match status" value="2"/>
</dbReference>
<dbReference type="Proteomes" id="UP000184693">
    <property type="component" value="Unassembled WGS sequence"/>
</dbReference>
<evidence type="ECO:0000256" key="2">
    <source>
        <dbReference type="ARBA" id="ARBA00023163"/>
    </source>
</evidence>
<dbReference type="Pfam" id="PF06445">
    <property type="entry name" value="GyrI-like"/>
    <property type="match status" value="1"/>
</dbReference>
<dbReference type="GO" id="GO:0043565">
    <property type="term" value="F:sequence-specific DNA binding"/>
    <property type="evidence" value="ECO:0007669"/>
    <property type="project" value="InterPro"/>
</dbReference>
<dbReference type="SMART" id="SM00871">
    <property type="entry name" value="AraC_E_bind"/>
    <property type="match status" value="1"/>
</dbReference>
<evidence type="ECO:0000259" key="3">
    <source>
        <dbReference type="PROSITE" id="PS01124"/>
    </source>
</evidence>
<dbReference type="InterPro" id="IPR011256">
    <property type="entry name" value="Reg_factor_effector_dom_sf"/>
</dbReference>
<dbReference type="OrthoDB" id="282744at2"/>
<dbReference type="EMBL" id="FSRM01000001">
    <property type="protein sequence ID" value="SIO21482.1"/>
    <property type="molecule type" value="Genomic_DNA"/>
</dbReference>
<dbReference type="InterPro" id="IPR018060">
    <property type="entry name" value="HTH_AraC"/>
</dbReference>
<dbReference type="AlphaFoldDB" id="A0A1N6HNY5"/>
<evidence type="ECO:0000313" key="5">
    <source>
        <dbReference type="Proteomes" id="UP000184693"/>
    </source>
</evidence>
<sequence length="294" mass="32190">MKPSTERDYHRRIARVIEAILADPGAPHNVESLAALAHLSPYHFHRIYRALTGESIVETVQRVRLARAAHRLTVADDSVTTVAGAVGYDSPQAFARAFRGFTGVSPSAFQTRQRRLTVSPADGSEAADDDASATHADVTFYELVELVELAPLDLLCLRHEGPAATISQTFRTLWQMLGCSADWALAQGTIGMSTGDPEEDGDFRYLAGVVPAAAMEASGQVEAVRIEGGLYAAHRLVGPYALIAPTFRALFGGWLPRSGYEPDDRPALEFYRSRPSPDRQHEYVTDLMIPIRKE</sequence>
<keyword evidence="2" id="KW-0804">Transcription</keyword>
<dbReference type="PANTHER" id="PTHR40055:SF1">
    <property type="entry name" value="TRANSCRIPTIONAL REGULATOR YGIV-RELATED"/>
    <property type="match status" value="1"/>
</dbReference>
<protein>
    <submittedName>
        <fullName evidence="4">AraC family transcriptional regulator</fullName>
    </submittedName>
</protein>